<dbReference type="SUPFAM" id="SSF54523">
    <property type="entry name" value="Pili subunits"/>
    <property type="match status" value="1"/>
</dbReference>
<comment type="subcellular location">
    <subcellularLocation>
        <location evidence="1">Cell inner membrane</location>
        <topology evidence="1">Single-pass membrane protein</topology>
    </subcellularLocation>
</comment>
<keyword evidence="5" id="KW-0488">Methylation</keyword>
<keyword evidence="9 10" id="KW-0472">Membrane</keyword>
<evidence type="ECO:0000256" key="4">
    <source>
        <dbReference type="ARBA" id="ARBA00022475"/>
    </source>
</evidence>
<feature type="transmembrane region" description="Helical" evidence="10">
    <location>
        <begin position="29"/>
        <end position="51"/>
    </location>
</feature>
<feature type="domain" description="Type II secretion system protein GspG C-terminal" evidence="11">
    <location>
        <begin position="47"/>
        <end position="149"/>
    </location>
</feature>
<sequence length="154" mass="16929">MKNWNFTKLTSAKPTADSVRKNGFTLMEMLVVLVVIGLIAAVAIPQITNLLGSAKSKAAKIQLDTLSASLRYYELDTGAFPTTEQGIKVLWSMSDPDPAWNGPYIRQERQLKDPWGFDFIYRSPVEGKPYELITLGADNKEGGTGDNADHVAIP</sequence>
<dbReference type="InterPro" id="IPR013545">
    <property type="entry name" value="T2SS_protein-GspG_C"/>
</dbReference>
<evidence type="ECO:0000256" key="5">
    <source>
        <dbReference type="ARBA" id="ARBA00022481"/>
    </source>
</evidence>
<comment type="caution">
    <text evidence="12">The sequence shown here is derived from an EMBL/GenBank/DDBJ whole genome shotgun (WGS) entry which is preliminary data.</text>
</comment>
<evidence type="ECO:0000256" key="7">
    <source>
        <dbReference type="ARBA" id="ARBA00022692"/>
    </source>
</evidence>
<dbReference type="NCBIfam" id="TIGR02532">
    <property type="entry name" value="IV_pilin_GFxxxE"/>
    <property type="match status" value="1"/>
</dbReference>
<keyword evidence="7 10" id="KW-0812">Transmembrane</keyword>
<evidence type="ECO:0000256" key="6">
    <source>
        <dbReference type="ARBA" id="ARBA00022519"/>
    </source>
</evidence>
<evidence type="ECO:0000256" key="8">
    <source>
        <dbReference type="ARBA" id="ARBA00022989"/>
    </source>
</evidence>
<dbReference type="EMBL" id="BAAAEM010000002">
    <property type="protein sequence ID" value="GAA0463978.1"/>
    <property type="molecule type" value="Genomic_DNA"/>
</dbReference>
<name>A0ABN0ZZM4_9SPHN</name>
<evidence type="ECO:0000256" key="1">
    <source>
        <dbReference type="ARBA" id="ARBA00004377"/>
    </source>
</evidence>
<organism evidence="12 13">
    <name type="scientific">Parasphingorhabdus litoris</name>
    <dbReference type="NCBI Taxonomy" id="394733"/>
    <lineage>
        <taxon>Bacteria</taxon>
        <taxon>Pseudomonadati</taxon>
        <taxon>Pseudomonadota</taxon>
        <taxon>Alphaproteobacteria</taxon>
        <taxon>Sphingomonadales</taxon>
        <taxon>Sphingomonadaceae</taxon>
        <taxon>Parasphingorhabdus</taxon>
    </lineage>
</organism>
<keyword evidence="4" id="KW-1003">Cell membrane</keyword>
<keyword evidence="13" id="KW-1185">Reference proteome</keyword>
<dbReference type="InterPro" id="IPR000983">
    <property type="entry name" value="Bac_GSPG_pilin"/>
</dbReference>
<dbReference type="InterPro" id="IPR045584">
    <property type="entry name" value="Pilin-like"/>
</dbReference>
<dbReference type="Pfam" id="PF08334">
    <property type="entry name" value="T2SSG"/>
    <property type="match status" value="1"/>
</dbReference>
<dbReference type="Pfam" id="PF07963">
    <property type="entry name" value="N_methyl"/>
    <property type="match status" value="1"/>
</dbReference>
<dbReference type="RefSeq" id="WP_229954382.1">
    <property type="nucleotide sequence ID" value="NZ_BAAAEM010000002.1"/>
</dbReference>
<gene>
    <name evidence="12" type="primary">gspG_1</name>
    <name evidence="12" type="ORF">GCM10009096_00550</name>
</gene>
<dbReference type="InterPro" id="IPR012902">
    <property type="entry name" value="N_methyl_site"/>
</dbReference>
<accession>A0ABN0ZZM4</accession>
<dbReference type="Gene3D" id="3.30.700.10">
    <property type="entry name" value="Glycoprotein, Type 4 Pilin"/>
    <property type="match status" value="1"/>
</dbReference>
<dbReference type="InterPro" id="IPR010054">
    <property type="entry name" value="Type2_sec_GspG"/>
</dbReference>
<evidence type="ECO:0000256" key="10">
    <source>
        <dbReference type="SAM" id="Phobius"/>
    </source>
</evidence>
<dbReference type="Proteomes" id="UP001500713">
    <property type="component" value="Unassembled WGS sequence"/>
</dbReference>
<evidence type="ECO:0000313" key="12">
    <source>
        <dbReference type="EMBL" id="GAA0463978.1"/>
    </source>
</evidence>
<evidence type="ECO:0000313" key="13">
    <source>
        <dbReference type="Proteomes" id="UP001500713"/>
    </source>
</evidence>
<dbReference type="PRINTS" id="PR00813">
    <property type="entry name" value="BCTERIALGSPG"/>
</dbReference>
<dbReference type="PANTHER" id="PTHR30093">
    <property type="entry name" value="GENERAL SECRETION PATHWAY PROTEIN G"/>
    <property type="match status" value="1"/>
</dbReference>
<evidence type="ECO:0000259" key="11">
    <source>
        <dbReference type="Pfam" id="PF08334"/>
    </source>
</evidence>
<keyword evidence="8 10" id="KW-1133">Transmembrane helix</keyword>
<keyword evidence="6" id="KW-0997">Cell inner membrane</keyword>
<proteinExistence type="inferred from homology"/>
<protein>
    <recommendedName>
        <fullName evidence="3">Type II secretion system core protein G</fullName>
    </recommendedName>
</protein>
<evidence type="ECO:0000256" key="9">
    <source>
        <dbReference type="ARBA" id="ARBA00023136"/>
    </source>
</evidence>
<dbReference type="PANTHER" id="PTHR30093:SF44">
    <property type="entry name" value="TYPE II SECRETION SYSTEM CORE PROTEIN G"/>
    <property type="match status" value="1"/>
</dbReference>
<evidence type="ECO:0000256" key="3">
    <source>
        <dbReference type="ARBA" id="ARBA00020042"/>
    </source>
</evidence>
<evidence type="ECO:0000256" key="2">
    <source>
        <dbReference type="ARBA" id="ARBA00009984"/>
    </source>
</evidence>
<dbReference type="NCBIfam" id="TIGR01710">
    <property type="entry name" value="typeII_sec_gspG"/>
    <property type="match status" value="1"/>
</dbReference>
<comment type="similarity">
    <text evidence="2">Belongs to the GSP G family.</text>
</comment>
<reference evidence="12 13" key="1">
    <citation type="journal article" date="2019" name="Int. J. Syst. Evol. Microbiol.">
        <title>The Global Catalogue of Microorganisms (GCM) 10K type strain sequencing project: providing services to taxonomists for standard genome sequencing and annotation.</title>
        <authorList>
            <consortium name="The Broad Institute Genomics Platform"/>
            <consortium name="The Broad Institute Genome Sequencing Center for Infectious Disease"/>
            <person name="Wu L."/>
            <person name="Ma J."/>
        </authorList>
    </citation>
    <scope>NUCLEOTIDE SEQUENCE [LARGE SCALE GENOMIC DNA]</scope>
    <source>
        <strain evidence="12 13">JCM 14162</strain>
    </source>
</reference>